<proteinExistence type="predicted"/>
<feature type="non-terminal residue" evidence="1">
    <location>
        <position position="1"/>
    </location>
</feature>
<dbReference type="OrthoDB" id="1742249at2759"/>
<evidence type="ECO:0000313" key="2">
    <source>
        <dbReference type="Proteomes" id="UP001153555"/>
    </source>
</evidence>
<name>A0A9N7NPZ6_STRHE</name>
<dbReference type="Proteomes" id="UP001153555">
    <property type="component" value="Unassembled WGS sequence"/>
</dbReference>
<keyword evidence="2" id="KW-1185">Reference proteome</keyword>
<protein>
    <submittedName>
        <fullName evidence="1">Mitochondrial transcription termination factor family protein</fullName>
    </submittedName>
</protein>
<organism evidence="1 2">
    <name type="scientific">Striga hermonthica</name>
    <name type="common">Purple witchweed</name>
    <name type="synonym">Buchnera hermonthica</name>
    <dbReference type="NCBI Taxonomy" id="68872"/>
    <lineage>
        <taxon>Eukaryota</taxon>
        <taxon>Viridiplantae</taxon>
        <taxon>Streptophyta</taxon>
        <taxon>Embryophyta</taxon>
        <taxon>Tracheophyta</taxon>
        <taxon>Spermatophyta</taxon>
        <taxon>Magnoliopsida</taxon>
        <taxon>eudicotyledons</taxon>
        <taxon>Gunneridae</taxon>
        <taxon>Pentapetalae</taxon>
        <taxon>asterids</taxon>
        <taxon>lamiids</taxon>
        <taxon>Lamiales</taxon>
        <taxon>Orobanchaceae</taxon>
        <taxon>Buchnereae</taxon>
        <taxon>Striga</taxon>
    </lineage>
</organism>
<evidence type="ECO:0000313" key="1">
    <source>
        <dbReference type="EMBL" id="CAA0834562.1"/>
    </source>
</evidence>
<gene>
    <name evidence="1" type="ORF">SHERM_02377</name>
</gene>
<reference evidence="1" key="1">
    <citation type="submission" date="2019-12" db="EMBL/GenBank/DDBJ databases">
        <authorList>
            <person name="Scholes J."/>
        </authorList>
    </citation>
    <scope>NUCLEOTIDE SEQUENCE</scope>
</reference>
<sequence length="145" mass="15875">KIRKSTTPATTAGSGVKFGEKLLYLESIKANPTKALCRNPNFRSAPISTITQCLSSMGIDLAAARRILDIYPQLLTADPYTGVNPIFHFLRSPKIGYSCALEYSFEAHIGVPGRIRLLRPKLTDISNAESSPIPETEFFVGLGFE</sequence>
<dbReference type="EMBL" id="CACSLK010028053">
    <property type="protein sequence ID" value="CAA0834562.1"/>
    <property type="molecule type" value="Genomic_DNA"/>
</dbReference>
<accession>A0A9N7NPZ6</accession>
<dbReference type="AlphaFoldDB" id="A0A9N7NPZ6"/>
<comment type="caution">
    <text evidence="1">The sequence shown here is derived from an EMBL/GenBank/DDBJ whole genome shotgun (WGS) entry which is preliminary data.</text>
</comment>